<dbReference type="OrthoDB" id="3806873at2"/>
<dbReference type="Pfam" id="PF01636">
    <property type="entry name" value="APH"/>
    <property type="match status" value="1"/>
</dbReference>
<protein>
    <submittedName>
        <fullName evidence="2">Aminoglycoside phosphotransferase</fullName>
    </submittedName>
</protein>
<evidence type="ECO:0000259" key="1">
    <source>
        <dbReference type="Pfam" id="PF01636"/>
    </source>
</evidence>
<dbReference type="PANTHER" id="PTHR47829">
    <property type="entry name" value="HYDROLASE, PUTATIVE (AFU_ORTHOLOGUE AFUA_1G12880)-RELATED"/>
    <property type="match status" value="1"/>
</dbReference>
<reference evidence="2 3" key="1">
    <citation type="submission" date="2019-12" db="EMBL/GenBank/DDBJ databases">
        <title>Roseobacter cerasinus sp. nov., isolated from seawater around aquaculture.</title>
        <authorList>
            <person name="Muramatsu S."/>
            <person name="Takabe Y."/>
            <person name="Mori K."/>
            <person name="Takaichi S."/>
            <person name="Hanada S."/>
        </authorList>
    </citation>
    <scope>NUCLEOTIDE SEQUENCE [LARGE SCALE GENOMIC DNA]</scope>
    <source>
        <strain evidence="2 3">AI77</strain>
    </source>
</reference>
<dbReference type="GO" id="GO:0016740">
    <property type="term" value="F:transferase activity"/>
    <property type="evidence" value="ECO:0007669"/>
    <property type="project" value="UniProtKB-KW"/>
</dbReference>
<keyword evidence="2" id="KW-0808">Transferase</keyword>
<sequence>MHSYDTAQLERYLAAHVAGFERLDGIEKFSDGQSNPTYRLTSGAGHFVLRAKPPGKLLKSAHAVDREFRVMQALADTPVPVPEVYHLSGDETPLGTQFMVMQMVEGRIFWDPALPDLDAEARTRIYDAMNATLAALHDVDPAAVGLADYGKPGNYFARQLTRWSGQYMQTAADALPDADWLMRWLGDHMVADDGAASIVHGDFRIDNMIFAPDREAVIALLDWELSTLGHPLADLAYQCMHWRLPHAGHFRGLGGVDRAALGLPGEDAYVADYCGRRGLAAPDHWTFYVVFSYFRLLAILQGVLRRGLDGNASNPKDTGRLRDVIARMAQDARQLAEKG</sequence>
<accession>A0A640VUW7</accession>
<gene>
    <name evidence="2" type="ORF">So717_32150</name>
</gene>
<dbReference type="InterPro" id="IPR011009">
    <property type="entry name" value="Kinase-like_dom_sf"/>
</dbReference>
<evidence type="ECO:0000313" key="2">
    <source>
        <dbReference type="EMBL" id="GFE51462.1"/>
    </source>
</evidence>
<feature type="domain" description="Aminoglycoside phosphotransferase" evidence="1">
    <location>
        <begin position="26"/>
        <end position="251"/>
    </location>
</feature>
<dbReference type="CDD" id="cd05154">
    <property type="entry name" value="ACAD10_11_N-like"/>
    <property type="match status" value="1"/>
</dbReference>
<dbReference type="PANTHER" id="PTHR47829:SF3">
    <property type="entry name" value="AMINOGLYCOSIDE PHOSPHOTRANSFERASE DOMAIN-CONTAINING PROTEIN"/>
    <property type="match status" value="1"/>
</dbReference>
<evidence type="ECO:0000313" key="3">
    <source>
        <dbReference type="Proteomes" id="UP000436522"/>
    </source>
</evidence>
<dbReference type="Proteomes" id="UP000436522">
    <property type="component" value="Unassembled WGS sequence"/>
</dbReference>
<dbReference type="AlphaFoldDB" id="A0A640VUW7"/>
<keyword evidence="3" id="KW-1185">Reference proteome</keyword>
<name>A0A640VUW7_9RHOB</name>
<dbReference type="Gene3D" id="3.30.200.20">
    <property type="entry name" value="Phosphorylase Kinase, domain 1"/>
    <property type="match status" value="1"/>
</dbReference>
<dbReference type="InterPro" id="IPR052898">
    <property type="entry name" value="ACAD10-like"/>
</dbReference>
<dbReference type="SUPFAM" id="SSF56112">
    <property type="entry name" value="Protein kinase-like (PK-like)"/>
    <property type="match status" value="1"/>
</dbReference>
<comment type="caution">
    <text evidence="2">The sequence shown here is derived from an EMBL/GenBank/DDBJ whole genome shotgun (WGS) entry which is preliminary data.</text>
</comment>
<organism evidence="2 3">
    <name type="scientific">Roseobacter cerasinus</name>
    <dbReference type="NCBI Taxonomy" id="2602289"/>
    <lineage>
        <taxon>Bacteria</taxon>
        <taxon>Pseudomonadati</taxon>
        <taxon>Pseudomonadota</taxon>
        <taxon>Alphaproteobacteria</taxon>
        <taxon>Rhodobacterales</taxon>
        <taxon>Roseobacteraceae</taxon>
        <taxon>Roseobacter</taxon>
    </lineage>
</organism>
<dbReference type="EMBL" id="BLIV01000006">
    <property type="protein sequence ID" value="GFE51462.1"/>
    <property type="molecule type" value="Genomic_DNA"/>
</dbReference>
<dbReference type="InterPro" id="IPR002575">
    <property type="entry name" value="Aminoglycoside_PTrfase"/>
</dbReference>
<dbReference type="Gene3D" id="3.90.1200.10">
    <property type="match status" value="1"/>
</dbReference>
<dbReference type="InterPro" id="IPR041726">
    <property type="entry name" value="ACAD10_11_N"/>
</dbReference>
<proteinExistence type="predicted"/>